<name>A0A5C8KKP6_9GAMM</name>
<organism evidence="2 3">
    <name type="scientific">Alkalisalibacterium limincola</name>
    <dbReference type="NCBI Taxonomy" id="2699169"/>
    <lineage>
        <taxon>Bacteria</taxon>
        <taxon>Pseudomonadati</taxon>
        <taxon>Pseudomonadota</taxon>
        <taxon>Gammaproteobacteria</taxon>
        <taxon>Lysobacterales</taxon>
        <taxon>Lysobacteraceae</taxon>
        <taxon>Alkalisalibacterium</taxon>
    </lineage>
</organism>
<comment type="caution">
    <text evidence="2">The sequence shown here is derived from an EMBL/GenBank/DDBJ whole genome shotgun (WGS) entry which is preliminary data.</text>
</comment>
<accession>A0A5C8KKP6</accession>
<dbReference type="AlphaFoldDB" id="A0A5C8KKP6"/>
<dbReference type="OrthoDB" id="5780201at2"/>
<feature type="region of interest" description="Disordered" evidence="1">
    <location>
        <begin position="74"/>
        <end position="94"/>
    </location>
</feature>
<proteinExistence type="predicted"/>
<dbReference type="Proteomes" id="UP000321248">
    <property type="component" value="Unassembled WGS sequence"/>
</dbReference>
<evidence type="ECO:0000313" key="3">
    <source>
        <dbReference type="Proteomes" id="UP000321248"/>
    </source>
</evidence>
<keyword evidence="3" id="KW-1185">Reference proteome</keyword>
<sequence>MSLRRKLAEHGFESNDDYEHAIRCLLEQPGERLRVLHVDGLAGRRKTAFAQALGAALAYPKVLYHDFSDAAPAPAPRAAPADPAVPGTDEPPLGPFERAMTEACAYSEAEPTLLILDQLHEAPFAEHLRLHRFAESREWSNALGTVQAHARNFLLVLLSEQPLYHSLARCSFRVWTDAQRAWQDFRPTDHGLGPEATALFEALAGLFEVLAAAPTPSEFTQLLDDVLHRVRSEDMLRQSVFGRVEQVERARLYSPEALPRLRGVLDEVERLLGASTWSSAPDPVR</sequence>
<gene>
    <name evidence="2" type="ORF">FU658_12115</name>
</gene>
<evidence type="ECO:0000256" key="1">
    <source>
        <dbReference type="SAM" id="MobiDB-lite"/>
    </source>
</evidence>
<dbReference type="EMBL" id="VRTS01000009">
    <property type="protein sequence ID" value="TXK60524.1"/>
    <property type="molecule type" value="Genomic_DNA"/>
</dbReference>
<reference evidence="2 3" key="1">
    <citation type="submission" date="2019-08" db="EMBL/GenBank/DDBJ databases">
        <authorList>
            <person name="Karlyshev A.V."/>
        </authorList>
    </citation>
    <scope>NUCLEOTIDE SEQUENCE [LARGE SCALE GENOMIC DNA]</scope>
    <source>
        <strain evidence="2 3">Alg18-2.2</strain>
    </source>
</reference>
<protein>
    <recommendedName>
        <fullName evidence="4">ATP-binding protein</fullName>
    </recommendedName>
</protein>
<evidence type="ECO:0000313" key="2">
    <source>
        <dbReference type="EMBL" id="TXK60524.1"/>
    </source>
</evidence>
<feature type="compositionally biased region" description="Low complexity" evidence="1">
    <location>
        <begin position="74"/>
        <end position="86"/>
    </location>
</feature>
<evidence type="ECO:0008006" key="4">
    <source>
        <dbReference type="Google" id="ProtNLM"/>
    </source>
</evidence>
<dbReference type="RefSeq" id="WP_147892317.1">
    <property type="nucleotide sequence ID" value="NZ_VRTS01000009.1"/>
</dbReference>